<dbReference type="InterPro" id="IPR002933">
    <property type="entry name" value="Peptidase_M20"/>
</dbReference>
<dbReference type="PROSITE" id="PS00759">
    <property type="entry name" value="ARGE_DAPE_CPG2_2"/>
    <property type="match status" value="1"/>
</dbReference>
<evidence type="ECO:0000256" key="5">
    <source>
        <dbReference type="ARBA" id="ARBA00022833"/>
    </source>
</evidence>
<evidence type="ECO:0000256" key="4">
    <source>
        <dbReference type="ARBA" id="ARBA00022801"/>
    </source>
</evidence>
<dbReference type="Pfam" id="PF01546">
    <property type="entry name" value="Peptidase_M20"/>
    <property type="match status" value="1"/>
</dbReference>
<dbReference type="GO" id="GO:0006520">
    <property type="term" value="P:amino acid metabolic process"/>
    <property type="evidence" value="ECO:0007669"/>
    <property type="project" value="UniProtKB-ARBA"/>
</dbReference>
<name>A0A4S8XUU9_AURPU</name>
<dbReference type="GO" id="GO:0004181">
    <property type="term" value="F:metallocarboxypeptidase activity"/>
    <property type="evidence" value="ECO:0007669"/>
    <property type="project" value="InterPro"/>
</dbReference>
<evidence type="ECO:0000256" key="1">
    <source>
        <dbReference type="ARBA" id="ARBA00006247"/>
    </source>
</evidence>
<dbReference type="GO" id="GO:0006629">
    <property type="term" value="P:lipid metabolic process"/>
    <property type="evidence" value="ECO:0007669"/>
    <property type="project" value="UniProtKB-ARBA"/>
</dbReference>
<keyword evidence="9" id="KW-0121">Carboxypeptidase</keyword>
<feature type="binding site" evidence="7">
    <location>
        <position position="201"/>
    </location>
    <ligand>
        <name>Zn(2+)</name>
        <dbReference type="ChEBI" id="CHEBI:29105"/>
        <label>1</label>
    </ligand>
</feature>
<keyword evidence="5 7" id="KW-0862">Zinc</keyword>
<dbReference type="GO" id="GO:0051603">
    <property type="term" value="P:proteolysis involved in protein catabolic process"/>
    <property type="evidence" value="ECO:0007669"/>
    <property type="project" value="TreeGrafter"/>
</dbReference>
<dbReference type="PANTHER" id="PTHR45962">
    <property type="entry name" value="N-FATTY-ACYL-AMINO ACID SYNTHASE/HYDROLASE PM20D1"/>
    <property type="match status" value="1"/>
</dbReference>
<organism evidence="9 10">
    <name type="scientific">Aureobasidium pullulans</name>
    <name type="common">Black yeast</name>
    <name type="synonym">Pullularia pullulans</name>
    <dbReference type="NCBI Taxonomy" id="5580"/>
    <lineage>
        <taxon>Eukaryota</taxon>
        <taxon>Fungi</taxon>
        <taxon>Dikarya</taxon>
        <taxon>Ascomycota</taxon>
        <taxon>Pezizomycotina</taxon>
        <taxon>Dothideomycetes</taxon>
        <taxon>Dothideomycetidae</taxon>
        <taxon>Dothideales</taxon>
        <taxon>Saccotheciaceae</taxon>
        <taxon>Aureobasidium</taxon>
    </lineage>
</organism>
<evidence type="ECO:0000313" key="10">
    <source>
        <dbReference type="Proteomes" id="UP000310687"/>
    </source>
</evidence>
<dbReference type="FunFam" id="3.40.630.10:FF:000027">
    <property type="entry name" value="N-fatty-acyl-amino acid synthase/hydrolase PM20D1"/>
    <property type="match status" value="1"/>
</dbReference>
<feature type="active site" description="Proton acceptor" evidence="6">
    <location>
        <position position="235"/>
    </location>
</feature>
<gene>
    <name evidence="9" type="ORF">D6D22_05241</name>
</gene>
<keyword evidence="2" id="KW-0645">Protease</keyword>
<dbReference type="GO" id="GO:1990845">
    <property type="term" value="P:adaptive thermogenesis"/>
    <property type="evidence" value="ECO:0007669"/>
    <property type="project" value="UniProtKB-ARBA"/>
</dbReference>
<keyword evidence="4" id="KW-0378">Hydrolase</keyword>
<dbReference type="InterPro" id="IPR017141">
    <property type="entry name" value="Pept_M20_carboxypep"/>
</dbReference>
<dbReference type="AlphaFoldDB" id="A0A4S8XUU9"/>
<feature type="binding site" evidence="7">
    <location>
        <position position="168"/>
    </location>
    <ligand>
        <name>Zn(2+)</name>
        <dbReference type="ChEBI" id="CHEBI:29105"/>
        <label>2</label>
    </ligand>
</feature>
<dbReference type="GO" id="GO:0005576">
    <property type="term" value="C:extracellular region"/>
    <property type="evidence" value="ECO:0007669"/>
    <property type="project" value="UniProtKB-ARBA"/>
</dbReference>
<feature type="binding site" evidence="7">
    <location>
        <position position="201"/>
    </location>
    <ligand>
        <name>Zn(2+)</name>
        <dbReference type="ChEBI" id="CHEBI:29105"/>
        <label>2</label>
    </ligand>
</feature>
<dbReference type="GO" id="GO:0043605">
    <property type="term" value="P:amide catabolic process"/>
    <property type="evidence" value="ECO:0007669"/>
    <property type="project" value="UniProtKB-ARBA"/>
</dbReference>
<dbReference type="GO" id="GO:0000328">
    <property type="term" value="C:fungal-type vacuole lumen"/>
    <property type="evidence" value="ECO:0007669"/>
    <property type="project" value="TreeGrafter"/>
</dbReference>
<dbReference type="InterPro" id="IPR001261">
    <property type="entry name" value="ArgE/DapE_CS"/>
</dbReference>
<dbReference type="Proteomes" id="UP000310687">
    <property type="component" value="Unassembled WGS sequence"/>
</dbReference>
<dbReference type="Pfam" id="PF07687">
    <property type="entry name" value="M20_dimer"/>
    <property type="match status" value="1"/>
</dbReference>
<dbReference type="SUPFAM" id="SSF55031">
    <property type="entry name" value="Bacterial exopeptidase dimerisation domain"/>
    <property type="match status" value="1"/>
</dbReference>
<feature type="domain" description="Peptidase M20 dimerisation" evidence="8">
    <location>
        <begin position="283"/>
        <end position="435"/>
    </location>
</feature>
<dbReference type="Gene3D" id="1.10.150.900">
    <property type="match status" value="1"/>
</dbReference>
<dbReference type="CDD" id="cd05674">
    <property type="entry name" value="M20_yscS"/>
    <property type="match status" value="1"/>
</dbReference>
<dbReference type="Gene3D" id="3.30.70.360">
    <property type="match status" value="1"/>
</dbReference>
<dbReference type="Gene3D" id="3.40.630.10">
    <property type="entry name" value="Zn peptidases"/>
    <property type="match status" value="1"/>
</dbReference>
<dbReference type="GO" id="GO:0043604">
    <property type="term" value="P:amide biosynthetic process"/>
    <property type="evidence" value="ECO:0007669"/>
    <property type="project" value="UniProtKB-ARBA"/>
</dbReference>
<feature type="active site" evidence="6">
    <location>
        <position position="170"/>
    </location>
</feature>
<dbReference type="PIRSF" id="PIRSF037217">
    <property type="entry name" value="Carboxypeptidase_S"/>
    <property type="match status" value="1"/>
</dbReference>
<feature type="binding site" evidence="7">
    <location>
        <position position="538"/>
    </location>
    <ligand>
        <name>Zn(2+)</name>
        <dbReference type="ChEBI" id="CHEBI:29105"/>
        <label>1</label>
    </ligand>
</feature>
<dbReference type="InterPro" id="IPR047177">
    <property type="entry name" value="Pept_M20A"/>
</dbReference>
<dbReference type="EMBL" id="QZAL01000066">
    <property type="protein sequence ID" value="THW41765.1"/>
    <property type="molecule type" value="Genomic_DNA"/>
</dbReference>
<reference evidence="9 10" key="1">
    <citation type="submission" date="2018-10" db="EMBL/GenBank/DDBJ databases">
        <title>Fifty Aureobasidium pullulans genomes reveal a recombining polyextremotolerant generalist.</title>
        <authorList>
            <person name="Gostincar C."/>
            <person name="Turk M."/>
            <person name="Zajc J."/>
            <person name="Gunde-Cimerman N."/>
        </authorList>
    </citation>
    <scope>NUCLEOTIDE SEQUENCE [LARGE SCALE GENOMIC DNA]</scope>
    <source>
        <strain evidence="9 10">EXF-11013</strain>
    </source>
</reference>
<comment type="caution">
    <text evidence="9">The sequence shown here is derived from an EMBL/GenBank/DDBJ whole genome shotgun (WGS) entry which is preliminary data.</text>
</comment>
<dbReference type="FunFam" id="1.10.150.900:FF:000003">
    <property type="entry name" value="N-fatty-acyl-amino acid synthase/hydrolase PM20D1"/>
    <property type="match status" value="1"/>
</dbReference>
<dbReference type="SUPFAM" id="SSF53187">
    <property type="entry name" value="Zn-dependent exopeptidases"/>
    <property type="match status" value="1"/>
</dbReference>
<evidence type="ECO:0000259" key="8">
    <source>
        <dbReference type="Pfam" id="PF07687"/>
    </source>
</evidence>
<evidence type="ECO:0000256" key="6">
    <source>
        <dbReference type="PIRSR" id="PIRSR037217-1"/>
    </source>
</evidence>
<evidence type="ECO:0000256" key="2">
    <source>
        <dbReference type="ARBA" id="ARBA00022670"/>
    </source>
</evidence>
<feature type="binding site" evidence="7">
    <location>
        <position position="236"/>
    </location>
    <ligand>
        <name>Zn(2+)</name>
        <dbReference type="ChEBI" id="CHEBI:29105"/>
        <label>1</label>
    </ligand>
</feature>
<proteinExistence type="inferred from homology"/>
<evidence type="ECO:0000256" key="3">
    <source>
        <dbReference type="ARBA" id="ARBA00022723"/>
    </source>
</evidence>
<evidence type="ECO:0000313" key="9">
    <source>
        <dbReference type="EMBL" id="THW41765.1"/>
    </source>
</evidence>
<feature type="binding site" evidence="7">
    <location>
        <position position="264"/>
    </location>
    <ligand>
        <name>Zn(2+)</name>
        <dbReference type="ChEBI" id="CHEBI:29105"/>
        <label>2</label>
    </ligand>
</feature>
<accession>A0A4S8XUU9</accession>
<evidence type="ECO:0000256" key="7">
    <source>
        <dbReference type="PIRSR" id="PIRSR037217-2"/>
    </source>
</evidence>
<dbReference type="PANTHER" id="PTHR45962:SF1">
    <property type="entry name" value="N-FATTY-ACYL-AMINO ACID SYNTHASE_HYDROLASE PM20D1"/>
    <property type="match status" value="1"/>
</dbReference>
<dbReference type="InterPro" id="IPR011650">
    <property type="entry name" value="Peptidase_M20_dimer"/>
</dbReference>
<dbReference type="GO" id="GO:0046872">
    <property type="term" value="F:metal ion binding"/>
    <property type="evidence" value="ECO:0007669"/>
    <property type="project" value="UniProtKB-KW"/>
</dbReference>
<dbReference type="InterPro" id="IPR036264">
    <property type="entry name" value="Bact_exopeptidase_dim_dom"/>
</dbReference>
<keyword evidence="3 7" id="KW-0479">Metal-binding</keyword>
<comment type="similarity">
    <text evidence="1">Belongs to the peptidase M20A family.</text>
</comment>
<sequence>MAIMEGWKDKMAWPRLIVFMVVVFLLLTTVRSLIGKKEAFNLPANGHPGNEKPEGDAKVNTWCPIAEPTTIEDGLTSSTEFAKNKDLLKQQVERLSAAVNVPSVSYDDNYEVDKDPRWHAFVTLHETLKSHFPRVHEKMELEKVHSYGLLHTMPGSSQDLKPLVIMAHLDVVPVPDPTRWKHPPFEAYFDGQWLWGRGSVDCKNNLIGIYSAMERLLEQDFKSKRTIILSFGFDEETGGFRGAKYLAAHLKETYGENSMGMIIDEGGSGIRTIDGVAYALPAIAEKGFLDIVLTLNTPGGHSSAPPKNTNIGIMSRLITAVEEHPFGPHIDEHNPFWGYLKCEVENSPKASEPWLREALEKKEDFADRLIDSRGDKVRWSIQTSQSVDIVNGGIKDNQLPETTETIINYRVLPSDKIDDVLKTVADVLAPLANNYSIAVQGPGYSQIDRGFGVLNISSSNILQPSPLSPTGPDVGVWNIFAGTIRQVFENTGEKLSAKKVIPVGTISTGNTDTAHYWQLTKNIYRFSPRWEGTSEGVHTVDERIDMQAHLSGLRFYYELIRNMDSFVDN</sequence>
<dbReference type="GO" id="GO:0016810">
    <property type="term" value="F:hydrolase activity, acting on carbon-nitrogen (but not peptide) bonds"/>
    <property type="evidence" value="ECO:0007669"/>
    <property type="project" value="UniProtKB-ARBA"/>
</dbReference>
<protein>
    <submittedName>
        <fullName evidence="9">Putative vacuolar carboxypeptidase Cps1</fullName>
    </submittedName>
</protein>